<sequence>MLTPYRQHGLSLIETMAVVVIMGIVMAMAVPNFGPWITGTRIRSTAEGLLAGLQYAKSEATTRNTQVRFQLTTSLGADCKRSTTGGNWVVDVVDADADTDSVEGQCNSTPDGTAAPSILQLRAASETGSNVSVSAEADQIIFNGLGRQAPVDVKKPVSPVAIDITPAAGGGTCATKTGGGKVTCLRILVSATGQVRMCNPKLSDDPQAC</sequence>
<evidence type="ECO:0000256" key="7">
    <source>
        <dbReference type="ARBA" id="ARBA00022989"/>
    </source>
</evidence>
<evidence type="ECO:0000256" key="2">
    <source>
        <dbReference type="ARBA" id="ARBA00021549"/>
    </source>
</evidence>
<comment type="similarity">
    <text evidence="9">Belongs to the GSP H family.</text>
</comment>
<dbReference type="InterPro" id="IPR022346">
    <property type="entry name" value="T2SS_GspH"/>
</dbReference>
<evidence type="ECO:0000259" key="12">
    <source>
        <dbReference type="Pfam" id="PF12019"/>
    </source>
</evidence>
<dbReference type="Proteomes" id="UP001606302">
    <property type="component" value="Unassembled WGS sequence"/>
</dbReference>
<evidence type="ECO:0000256" key="11">
    <source>
        <dbReference type="SAM" id="Phobius"/>
    </source>
</evidence>
<keyword evidence="8 11" id="KW-0472">Membrane</keyword>
<evidence type="ECO:0000313" key="14">
    <source>
        <dbReference type="Proteomes" id="UP001606302"/>
    </source>
</evidence>
<keyword evidence="3" id="KW-1003">Cell membrane</keyword>
<reference evidence="13 14" key="1">
    <citation type="submission" date="2024-08" db="EMBL/GenBank/DDBJ databases">
        <authorList>
            <person name="Lu H."/>
        </authorList>
    </citation>
    <scope>NUCLEOTIDE SEQUENCE [LARGE SCALE GENOMIC DNA]</scope>
    <source>
        <strain evidence="13 14">DXS20W</strain>
    </source>
</reference>
<name>A0ABW7GNQ8_9BURK</name>
<keyword evidence="5" id="KW-0997">Cell inner membrane</keyword>
<dbReference type="SUPFAM" id="SSF54523">
    <property type="entry name" value="Pili subunits"/>
    <property type="match status" value="1"/>
</dbReference>
<keyword evidence="7 11" id="KW-1133">Transmembrane helix</keyword>
<evidence type="ECO:0000256" key="5">
    <source>
        <dbReference type="ARBA" id="ARBA00022519"/>
    </source>
</evidence>
<evidence type="ECO:0000256" key="8">
    <source>
        <dbReference type="ARBA" id="ARBA00023136"/>
    </source>
</evidence>
<evidence type="ECO:0000256" key="4">
    <source>
        <dbReference type="ARBA" id="ARBA00022481"/>
    </source>
</evidence>
<dbReference type="NCBIfam" id="TIGR02532">
    <property type="entry name" value="IV_pilin_GFxxxE"/>
    <property type="match status" value="1"/>
</dbReference>
<evidence type="ECO:0000256" key="9">
    <source>
        <dbReference type="ARBA" id="ARBA00025772"/>
    </source>
</evidence>
<gene>
    <name evidence="13" type="ORF">ACG04Q_18570</name>
</gene>
<evidence type="ECO:0000256" key="3">
    <source>
        <dbReference type="ARBA" id="ARBA00022475"/>
    </source>
</evidence>
<organism evidence="13 14">
    <name type="scientific">Pelomonas lactea</name>
    <dbReference type="NCBI Taxonomy" id="3299030"/>
    <lineage>
        <taxon>Bacteria</taxon>
        <taxon>Pseudomonadati</taxon>
        <taxon>Pseudomonadota</taxon>
        <taxon>Betaproteobacteria</taxon>
        <taxon>Burkholderiales</taxon>
        <taxon>Sphaerotilaceae</taxon>
        <taxon>Roseateles</taxon>
    </lineage>
</organism>
<accession>A0ABW7GNQ8</accession>
<evidence type="ECO:0000313" key="13">
    <source>
        <dbReference type="EMBL" id="MFG6463585.1"/>
    </source>
</evidence>
<keyword evidence="4" id="KW-0488">Methylation</keyword>
<dbReference type="Gene3D" id="3.55.40.10">
    <property type="entry name" value="minor pseudopilin epsh domain"/>
    <property type="match status" value="1"/>
</dbReference>
<dbReference type="EMBL" id="JBIGHX010000007">
    <property type="protein sequence ID" value="MFG6463585.1"/>
    <property type="molecule type" value="Genomic_DNA"/>
</dbReference>
<proteinExistence type="inferred from homology"/>
<dbReference type="Pfam" id="PF12019">
    <property type="entry name" value="GspH"/>
    <property type="match status" value="1"/>
</dbReference>
<protein>
    <recommendedName>
        <fullName evidence="2">Type II secretion system protein H</fullName>
    </recommendedName>
    <alternativeName>
        <fullName evidence="10">General secretion pathway protein H</fullName>
    </alternativeName>
</protein>
<comment type="subcellular location">
    <subcellularLocation>
        <location evidence="1">Cell inner membrane</location>
        <topology evidence="1">Single-pass membrane protein</topology>
    </subcellularLocation>
</comment>
<feature type="transmembrane region" description="Helical" evidence="11">
    <location>
        <begin position="12"/>
        <end position="33"/>
    </location>
</feature>
<dbReference type="InterPro" id="IPR012902">
    <property type="entry name" value="N_methyl_site"/>
</dbReference>
<dbReference type="PROSITE" id="PS00409">
    <property type="entry name" value="PROKAR_NTER_METHYL"/>
    <property type="match status" value="1"/>
</dbReference>
<evidence type="ECO:0000256" key="6">
    <source>
        <dbReference type="ARBA" id="ARBA00022692"/>
    </source>
</evidence>
<dbReference type="InterPro" id="IPR045584">
    <property type="entry name" value="Pilin-like"/>
</dbReference>
<dbReference type="Pfam" id="PF07963">
    <property type="entry name" value="N_methyl"/>
    <property type="match status" value="1"/>
</dbReference>
<comment type="caution">
    <text evidence="13">The sequence shown here is derived from an EMBL/GenBank/DDBJ whole genome shotgun (WGS) entry which is preliminary data.</text>
</comment>
<evidence type="ECO:0000256" key="10">
    <source>
        <dbReference type="ARBA" id="ARBA00030775"/>
    </source>
</evidence>
<keyword evidence="14" id="KW-1185">Reference proteome</keyword>
<keyword evidence="6 11" id="KW-0812">Transmembrane</keyword>
<dbReference type="RefSeq" id="WP_394512723.1">
    <property type="nucleotide sequence ID" value="NZ_JBIGHX010000007.1"/>
</dbReference>
<evidence type="ECO:0000256" key="1">
    <source>
        <dbReference type="ARBA" id="ARBA00004377"/>
    </source>
</evidence>
<feature type="domain" description="General secretion pathway GspH" evidence="12">
    <location>
        <begin position="46"/>
        <end position="167"/>
    </location>
</feature>